<sequence>MSVYQFFVPCARGLEELLLEELTSLGADEVKATNSGVSCTGPLALGYRLCLWSRLGSRVLLKLCEGEVHDRFGLEKLAQNHPWPEVFDARNTFAVRFNGTSETLKNTQFSAQVIKDGVVDAFRRGGQRRPDVEVKQPEISIQGYLNKGIATLYLDFAGTGLHERGYRQAKGAAPIRETLAAALIQRAGLKVPCKLQDDSSAWPALVADPTCGSGTLLIEAALLATDRAPGLGRTHWGFNAWRGHRAAVWNQLKEEAEERFAAGKAACKTVFHGVDEDSNVVLAAQQNVHAVGLEDFIKIERGEATAPWLLKRFKAAASGLMLSNPPYGERLGSPFAAWQFYRAFGKWLQQGMTDGVLQNWRVAILAPDETMIRAMRLRSEKKYKLNNGGIPVLLALFDLSQDHPMFERPELEALGNRLQKNWKQREKWTREEGIDCFRVYDADLPEFNAAIDFYDGALVIQEYAAPKNIPAHVADKRWWNVIEAALDTLPVDPALVFTRQRKRQQGEQQYTRVSEESVLREVHEYNAKFWVNLTDYLDTGLFLDHRWVRREIQTLSRGKRVLNLFAYTGSASVHAALGGATEVTTVDLSKTYLNWAKDNFRLNMLTIHKHPFVHADCLQWLSDASEAEQPEQYDIIFIDPPTFSNSKRMQDVFDVQRDHMTLLAQAKKILAPGGLIIFTNNKRSFKLDPKVAELGLVAEDRTRASIPPDFAKQRAIHFCWYLRHA</sequence>
<comment type="caution">
    <text evidence="9">The sequence shown here is derived from an EMBL/GenBank/DDBJ whole genome shotgun (WGS) entry which is preliminary data.</text>
</comment>
<comment type="function">
    <text evidence="6">Specifically methylates the guanine in position 2445 (m2G2445) and the guanine in position 2069 (m7G2069) of 23S rRNA.</text>
</comment>
<dbReference type="InterPro" id="IPR029063">
    <property type="entry name" value="SAM-dependent_MTases_sf"/>
</dbReference>
<keyword evidence="4 6" id="KW-0808">Transferase</keyword>
<protein>
    <recommendedName>
        <fullName evidence="6">Ribosomal RNA large subunit methyltransferase K/L</fullName>
    </recommendedName>
    <domain>
        <recommendedName>
            <fullName evidence="6">23S rRNA m2G2445 methyltransferase</fullName>
            <ecNumber evidence="6">2.1.1.173</ecNumber>
        </recommendedName>
        <alternativeName>
            <fullName evidence="6">rRNA (guanine-N(2)-)-methyltransferase RlmL</fullName>
        </alternativeName>
    </domain>
    <domain>
        <recommendedName>
            <fullName evidence="6">23S rRNA m7G2069 methyltransferase</fullName>
            <ecNumber evidence="6">2.1.1.264</ecNumber>
        </recommendedName>
        <alternativeName>
            <fullName evidence="6">rRNA (guanine-N(7)-)-methyltransferase RlmK</fullName>
        </alternativeName>
    </domain>
</protein>
<dbReference type="PIRSF" id="PIRSF037618">
    <property type="entry name" value="RNA_Mtase_bacteria_prd"/>
    <property type="match status" value="1"/>
</dbReference>
<dbReference type="InterPro" id="IPR017244">
    <property type="entry name" value="23SrRNA_methyltr_KL"/>
</dbReference>
<dbReference type="SUPFAM" id="SSF53335">
    <property type="entry name" value="S-adenosyl-L-methionine-dependent methyltransferases"/>
    <property type="match status" value="2"/>
</dbReference>
<dbReference type="PANTHER" id="PTHR47313">
    <property type="entry name" value="RIBOSOMAL RNA LARGE SUBUNIT METHYLTRANSFERASE K/L"/>
    <property type="match status" value="1"/>
</dbReference>
<dbReference type="NCBIfam" id="NF008748">
    <property type="entry name" value="PRK11783.1"/>
    <property type="match status" value="1"/>
</dbReference>
<dbReference type="Gene3D" id="3.30.750.80">
    <property type="entry name" value="RNA methyltransferase domain (HRMD) like"/>
    <property type="match status" value="1"/>
</dbReference>
<evidence type="ECO:0000259" key="8">
    <source>
        <dbReference type="PROSITE" id="PS51165"/>
    </source>
</evidence>
<dbReference type="GO" id="GO:0003723">
    <property type="term" value="F:RNA binding"/>
    <property type="evidence" value="ECO:0007669"/>
    <property type="project" value="UniProtKB-UniRule"/>
</dbReference>
<dbReference type="InterPro" id="IPR004114">
    <property type="entry name" value="THUMP_dom"/>
</dbReference>
<dbReference type="EMBL" id="PIPM01000001">
    <property type="protein sequence ID" value="RUO36486.1"/>
    <property type="molecule type" value="Genomic_DNA"/>
</dbReference>
<dbReference type="Gene3D" id="3.30.2130.30">
    <property type="match status" value="1"/>
</dbReference>
<dbReference type="Pfam" id="PF22020">
    <property type="entry name" value="RlmL_1st"/>
    <property type="match status" value="1"/>
</dbReference>
<comment type="similarity">
    <text evidence="6">Belongs to the methyltransferase superfamily. RlmKL family.</text>
</comment>
<evidence type="ECO:0000256" key="7">
    <source>
        <dbReference type="PROSITE-ProRule" id="PRU00529"/>
    </source>
</evidence>
<evidence type="ECO:0000313" key="9">
    <source>
        <dbReference type="EMBL" id="RUO36486.1"/>
    </source>
</evidence>
<dbReference type="SMART" id="SM00981">
    <property type="entry name" value="THUMP"/>
    <property type="match status" value="1"/>
</dbReference>
<reference evidence="9 10" key="1">
    <citation type="journal article" date="2011" name="Front. Microbiol.">
        <title>Genomic signatures of strain selection and enhancement in Bacillus atrophaeus var. globigii, a historical biowarfare simulant.</title>
        <authorList>
            <person name="Gibbons H.S."/>
            <person name="Broomall S.M."/>
            <person name="McNew L.A."/>
            <person name="Daligault H."/>
            <person name="Chapman C."/>
            <person name="Bruce D."/>
            <person name="Karavis M."/>
            <person name="Krepps M."/>
            <person name="McGregor P.A."/>
            <person name="Hong C."/>
            <person name="Park K.H."/>
            <person name="Akmal A."/>
            <person name="Feldman A."/>
            <person name="Lin J.S."/>
            <person name="Chang W.E."/>
            <person name="Higgs B.W."/>
            <person name="Demirev P."/>
            <person name="Lindquist J."/>
            <person name="Liem A."/>
            <person name="Fochler E."/>
            <person name="Read T.D."/>
            <person name="Tapia R."/>
            <person name="Johnson S."/>
            <person name="Bishop-Lilly K.A."/>
            <person name="Detter C."/>
            <person name="Han C."/>
            <person name="Sozhamannan S."/>
            <person name="Rosenzweig C.N."/>
            <person name="Skowronski E.W."/>
        </authorList>
    </citation>
    <scope>NUCLEOTIDE SEQUENCE [LARGE SCALE GENOMIC DNA]</scope>
    <source>
        <strain evidence="9 10">GYP-17</strain>
    </source>
</reference>
<dbReference type="Gene3D" id="3.40.50.150">
    <property type="entry name" value="Vaccinia Virus protein VP39"/>
    <property type="match status" value="2"/>
</dbReference>
<keyword evidence="10" id="KW-1185">Reference proteome</keyword>
<evidence type="ECO:0000256" key="6">
    <source>
        <dbReference type="HAMAP-Rule" id="MF_01858"/>
    </source>
</evidence>
<keyword evidence="2 6" id="KW-0698">rRNA processing</keyword>
<evidence type="ECO:0000256" key="4">
    <source>
        <dbReference type="ARBA" id="ARBA00022679"/>
    </source>
</evidence>
<gene>
    <name evidence="6" type="primary">rlmL</name>
    <name evidence="9" type="ORF">CWE11_01340</name>
</gene>
<dbReference type="GO" id="GO:0052915">
    <property type="term" value="F:23S rRNA (guanine(2445)-N(2))-methyltransferase activity"/>
    <property type="evidence" value="ECO:0007669"/>
    <property type="project" value="UniProtKB-UniRule"/>
</dbReference>
<dbReference type="InterPro" id="IPR054170">
    <property type="entry name" value="RlmL_1st"/>
</dbReference>
<dbReference type="Pfam" id="PF01170">
    <property type="entry name" value="UPF0020"/>
    <property type="match status" value="1"/>
</dbReference>
<feature type="domain" description="THUMP" evidence="8">
    <location>
        <begin position="45"/>
        <end position="156"/>
    </location>
</feature>
<name>A0A432WRR1_9GAMM</name>
<dbReference type="HAMAP" id="MF_01858">
    <property type="entry name" value="23SrRNA_methyltr_KL"/>
    <property type="match status" value="1"/>
</dbReference>
<dbReference type="GO" id="GO:0070043">
    <property type="term" value="F:rRNA (guanine-N7-)-methyltransferase activity"/>
    <property type="evidence" value="ECO:0007669"/>
    <property type="project" value="UniProtKB-UniRule"/>
</dbReference>
<evidence type="ECO:0000256" key="3">
    <source>
        <dbReference type="ARBA" id="ARBA00022603"/>
    </source>
</evidence>
<organism evidence="9 10">
    <name type="scientific">Aliidiomarina sanyensis</name>
    <dbReference type="NCBI Taxonomy" id="1249555"/>
    <lineage>
        <taxon>Bacteria</taxon>
        <taxon>Pseudomonadati</taxon>
        <taxon>Pseudomonadota</taxon>
        <taxon>Gammaproteobacteria</taxon>
        <taxon>Alteromonadales</taxon>
        <taxon>Idiomarinaceae</taxon>
        <taxon>Aliidiomarina</taxon>
    </lineage>
</organism>
<dbReference type="InterPro" id="IPR000241">
    <property type="entry name" value="RlmKL-like_Mtase"/>
</dbReference>
<dbReference type="PANTHER" id="PTHR47313:SF1">
    <property type="entry name" value="RIBOSOMAL RNA LARGE SUBUNIT METHYLTRANSFERASE K_L"/>
    <property type="match status" value="1"/>
</dbReference>
<keyword evidence="5 6" id="KW-0949">S-adenosyl-L-methionine</keyword>
<dbReference type="Pfam" id="PF10672">
    <property type="entry name" value="Methyltrans_SAM"/>
    <property type="match status" value="1"/>
</dbReference>
<comment type="catalytic activity">
    <reaction evidence="6">
        <text>guanosine(2445) in 23S rRNA + S-adenosyl-L-methionine = N(2)-methylguanosine(2445) in 23S rRNA + S-adenosyl-L-homocysteine + H(+)</text>
        <dbReference type="Rhea" id="RHEA:42740"/>
        <dbReference type="Rhea" id="RHEA-COMP:10215"/>
        <dbReference type="Rhea" id="RHEA-COMP:10216"/>
        <dbReference type="ChEBI" id="CHEBI:15378"/>
        <dbReference type="ChEBI" id="CHEBI:57856"/>
        <dbReference type="ChEBI" id="CHEBI:59789"/>
        <dbReference type="ChEBI" id="CHEBI:74269"/>
        <dbReference type="ChEBI" id="CHEBI:74481"/>
        <dbReference type="EC" id="2.1.1.173"/>
    </reaction>
</comment>
<comment type="subcellular location">
    <subcellularLocation>
        <location evidence="6">Cytoplasm</location>
    </subcellularLocation>
</comment>
<proteinExistence type="inferred from homology"/>
<keyword evidence="3 6" id="KW-0489">Methyltransferase</keyword>
<dbReference type="CDD" id="cd02440">
    <property type="entry name" value="AdoMet_MTases"/>
    <property type="match status" value="1"/>
</dbReference>
<evidence type="ECO:0000256" key="5">
    <source>
        <dbReference type="ARBA" id="ARBA00022691"/>
    </source>
</evidence>
<dbReference type="InterPro" id="IPR019614">
    <property type="entry name" value="SAM-dep_methyl-trfase"/>
</dbReference>
<evidence type="ECO:0000256" key="1">
    <source>
        <dbReference type="ARBA" id="ARBA00022490"/>
    </source>
</evidence>
<evidence type="ECO:0000256" key="2">
    <source>
        <dbReference type="ARBA" id="ARBA00022552"/>
    </source>
</evidence>
<dbReference type="EC" id="2.1.1.173" evidence="6"/>
<dbReference type="AlphaFoldDB" id="A0A432WRR1"/>
<dbReference type="OrthoDB" id="9809404at2"/>
<evidence type="ECO:0000313" key="10">
    <source>
        <dbReference type="Proteomes" id="UP000288405"/>
    </source>
</evidence>
<dbReference type="Proteomes" id="UP000288405">
    <property type="component" value="Unassembled WGS sequence"/>
</dbReference>
<dbReference type="CDD" id="cd11715">
    <property type="entry name" value="THUMP_AdoMetMT"/>
    <property type="match status" value="1"/>
</dbReference>
<dbReference type="PROSITE" id="PS51165">
    <property type="entry name" value="THUMP"/>
    <property type="match status" value="1"/>
</dbReference>
<dbReference type="RefSeq" id="WP_126775800.1">
    <property type="nucleotide sequence ID" value="NZ_PIPM01000001.1"/>
</dbReference>
<dbReference type="Pfam" id="PF02926">
    <property type="entry name" value="THUMP"/>
    <property type="match status" value="1"/>
</dbReference>
<dbReference type="GO" id="GO:0005737">
    <property type="term" value="C:cytoplasm"/>
    <property type="evidence" value="ECO:0007669"/>
    <property type="project" value="UniProtKB-SubCell"/>
</dbReference>
<keyword evidence="7" id="KW-0694">RNA-binding</keyword>
<dbReference type="EC" id="2.1.1.264" evidence="6"/>
<comment type="catalytic activity">
    <reaction evidence="6">
        <text>guanosine(2069) in 23S rRNA + S-adenosyl-L-methionine = N(2)-methylguanosine(2069) in 23S rRNA + S-adenosyl-L-homocysteine + H(+)</text>
        <dbReference type="Rhea" id="RHEA:43772"/>
        <dbReference type="Rhea" id="RHEA-COMP:10688"/>
        <dbReference type="Rhea" id="RHEA-COMP:10689"/>
        <dbReference type="ChEBI" id="CHEBI:15378"/>
        <dbReference type="ChEBI" id="CHEBI:57856"/>
        <dbReference type="ChEBI" id="CHEBI:59789"/>
        <dbReference type="ChEBI" id="CHEBI:74269"/>
        <dbReference type="ChEBI" id="CHEBI:74481"/>
        <dbReference type="EC" id="2.1.1.264"/>
    </reaction>
</comment>
<keyword evidence="1 6" id="KW-0963">Cytoplasm</keyword>
<accession>A0A432WRR1</accession>